<dbReference type="RefSeq" id="WP_132776976.1">
    <property type="nucleotide sequence ID" value="NZ_SMBZ01000008.1"/>
</dbReference>
<organism evidence="2 3">
    <name type="scientific">Sphingobacterium alimentarium</name>
    <dbReference type="NCBI Taxonomy" id="797292"/>
    <lineage>
        <taxon>Bacteria</taxon>
        <taxon>Pseudomonadati</taxon>
        <taxon>Bacteroidota</taxon>
        <taxon>Sphingobacteriia</taxon>
        <taxon>Sphingobacteriales</taxon>
        <taxon>Sphingobacteriaceae</taxon>
        <taxon>Sphingobacterium</taxon>
    </lineage>
</organism>
<protein>
    <submittedName>
        <fullName evidence="2">Uncharacterized protein</fullName>
    </submittedName>
</protein>
<comment type="caution">
    <text evidence="2">The sequence shown here is derived from an EMBL/GenBank/DDBJ whole genome shotgun (WGS) entry which is preliminary data.</text>
</comment>
<dbReference type="EMBL" id="SMBZ01000008">
    <property type="protein sequence ID" value="TCV18777.1"/>
    <property type="molecule type" value="Genomic_DNA"/>
</dbReference>
<keyword evidence="1" id="KW-1133">Transmembrane helix</keyword>
<sequence>MRIYWFAYRQLLPVNIPISAVLSIANPTYYPFVFATFGYFCTAFLYQYFYRNSWILYLNIGYSKSSMILGTFFINLFFGLLGYAILWTVL</sequence>
<evidence type="ECO:0000256" key="1">
    <source>
        <dbReference type="SAM" id="Phobius"/>
    </source>
</evidence>
<dbReference type="Proteomes" id="UP000295197">
    <property type="component" value="Unassembled WGS sequence"/>
</dbReference>
<evidence type="ECO:0000313" key="2">
    <source>
        <dbReference type="EMBL" id="TCV18777.1"/>
    </source>
</evidence>
<name>A0A4R3VV01_9SPHI</name>
<feature type="transmembrane region" description="Helical" evidence="1">
    <location>
        <begin position="67"/>
        <end position="89"/>
    </location>
</feature>
<dbReference type="OrthoDB" id="714117at2"/>
<dbReference type="AlphaFoldDB" id="A0A4R3VV01"/>
<gene>
    <name evidence="2" type="ORF">EDC17_100826</name>
</gene>
<keyword evidence="1" id="KW-0472">Membrane</keyword>
<feature type="transmembrane region" description="Helical" evidence="1">
    <location>
        <begin position="29"/>
        <end position="46"/>
    </location>
</feature>
<keyword evidence="3" id="KW-1185">Reference proteome</keyword>
<evidence type="ECO:0000313" key="3">
    <source>
        <dbReference type="Proteomes" id="UP000295197"/>
    </source>
</evidence>
<proteinExistence type="predicted"/>
<accession>A0A4R3VV01</accession>
<keyword evidence="1" id="KW-0812">Transmembrane</keyword>
<reference evidence="2 3" key="1">
    <citation type="submission" date="2019-03" db="EMBL/GenBank/DDBJ databases">
        <title>Genomic Encyclopedia of Type Strains, Phase IV (KMG-IV): sequencing the most valuable type-strain genomes for metagenomic binning, comparative biology and taxonomic classification.</title>
        <authorList>
            <person name="Goeker M."/>
        </authorList>
    </citation>
    <scope>NUCLEOTIDE SEQUENCE [LARGE SCALE GENOMIC DNA]</scope>
    <source>
        <strain evidence="2 3">DSM 22362</strain>
    </source>
</reference>